<evidence type="ECO:0000259" key="3">
    <source>
        <dbReference type="Pfam" id="PF00534"/>
    </source>
</evidence>
<dbReference type="EMBL" id="BONV01000058">
    <property type="protein sequence ID" value="GIG84768.1"/>
    <property type="molecule type" value="Genomic_DNA"/>
</dbReference>
<evidence type="ECO:0000259" key="4">
    <source>
        <dbReference type="Pfam" id="PF13439"/>
    </source>
</evidence>
<proteinExistence type="predicted"/>
<reference evidence="5 6" key="1">
    <citation type="submission" date="2021-01" db="EMBL/GenBank/DDBJ databases">
        <title>Whole genome shotgun sequence of Planotetraspora kaengkrachanensis NBRC 104272.</title>
        <authorList>
            <person name="Komaki H."/>
            <person name="Tamura T."/>
        </authorList>
    </citation>
    <scope>NUCLEOTIDE SEQUENCE [LARGE SCALE GENOMIC DNA]</scope>
    <source>
        <strain evidence="5 6">NBRC 104272</strain>
    </source>
</reference>
<evidence type="ECO:0000313" key="6">
    <source>
        <dbReference type="Proteomes" id="UP000630097"/>
    </source>
</evidence>
<dbReference type="InterPro" id="IPR028098">
    <property type="entry name" value="Glyco_trans_4-like_N"/>
</dbReference>
<dbReference type="Pfam" id="PF00534">
    <property type="entry name" value="Glycos_transf_1"/>
    <property type="match status" value="1"/>
</dbReference>
<evidence type="ECO:0000256" key="1">
    <source>
        <dbReference type="ARBA" id="ARBA00022676"/>
    </source>
</evidence>
<comment type="caution">
    <text evidence="5">The sequence shown here is derived from an EMBL/GenBank/DDBJ whole genome shotgun (WGS) entry which is preliminary data.</text>
</comment>
<sequence>MAERLRVALLSYRSKPTCGGQGVYLRHISRELVALGHHVEVFSGQPYPELDEGVILNKVPSLDLYNDDDPFRTPKLREYRDWIDVLEVATMWTAGFPEPLTFSLRARRELEKRQGDFDVVQDNQTLGYGVLGIKKLFPVVGTIHHPISVDRRIELKAAKGWKKLSMRRWYGFVRMQSIVAPRLSPILTVSESSLADIHRDFGVPEDNMRLIPLGVDTRFFHPRPELPKRPGSIVAVASADSPMKGVATLLRATAKLATERDVHLTVVSKPTPGGPTEKLIAELSLNEHVTFVHGISDEALAELIATSEVSVVPSLYEGFSLPAVEHMASGTPLVASRTGALPEVVGDAAIQVEPGDPEELAAVLLRLLDSPEEREAVGRKGYERVMERYAWPVVARRTVEAYREAIAARTAHTS</sequence>
<organism evidence="5 6">
    <name type="scientific">Planotetraspora kaengkrachanensis</name>
    <dbReference type="NCBI Taxonomy" id="575193"/>
    <lineage>
        <taxon>Bacteria</taxon>
        <taxon>Bacillati</taxon>
        <taxon>Actinomycetota</taxon>
        <taxon>Actinomycetes</taxon>
        <taxon>Streptosporangiales</taxon>
        <taxon>Streptosporangiaceae</taxon>
        <taxon>Planotetraspora</taxon>
    </lineage>
</organism>
<evidence type="ECO:0000313" key="5">
    <source>
        <dbReference type="EMBL" id="GIG84768.1"/>
    </source>
</evidence>
<dbReference type="CDD" id="cd03801">
    <property type="entry name" value="GT4_PimA-like"/>
    <property type="match status" value="1"/>
</dbReference>
<dbReference type="InterPro" id="IPR001296">
    <property type="entry name" value="Glyco_trans_1"/>
</dbReference>
<dbReference type="PANTHER" id="PTHR46401:SF2">
    <property type="entry name" value="GLYCOSYLTRANSFERASE WBBK-RELATED"/>
    <property type="match status" value="1"/>
</dbReference>
<evidence type="ECO:0000256" key="2">
    <source>
        <dbReference type="ARBA" id="ARBA00022679"/>
    </source>
</evidence>
<dbReference type="GO" id="GO:0016757">
    <property type="term" value="F:glycosyltransferase activity"/>
    <property type="evidence" value="ECO:0007669"/>
    <property type="project" value="UniProtKB-KW"/>
</dbReference>
<dbReference type="SUPFAM" id="SSF53756">
    <property type="entry name" value="UDP-Glycosyltransferase/glycogen phosphorylase"/>
    <property type="match status" value="1"/>
</dbReference>
<gene>
    <name evidence="5" type="ORF">Pka01_78950</name>
</gene>
<accession>A0A8J3Q1A3</accession>
<feature type="domain" description="Glycosyltransferase subfamily 4-like N-terminal" evidence="4">
    <location>
        <begin position="19"/>
        <end position="218"/>
    </location>
</feature>
<keyword evidence="1" id="KW-0328">Glycosyltransferase</keyword>
<dbReference type="PANTHER" id="PTHR46401">
    <property type="entry name" value="GLYCOSYLTRANSFERASE WBBK-RELATED"/>
    <property type="match status" value="1"/>
</dbReference>
<dbReference type="Gene3D" id="3.40.50.2000">
    <property type="entry name" value="Glycogen Phosphorylase B"/>
    <property type="match status" value="2"/>
</dbReference>
<dbReference type="Pfam" id="PF13439">
    <property type="entry name" value="Glyco_transf_4"/>
    <property type="match status" value="1"/>
</dbReference>
<keyword evidence="2 5" id="KW-0808">Transferase</keyword>
<dbReference type="Proteomes" id="UP000630097">
    <property type="component" value="Unassembled WGS sequence"/>
</dbReference>
<dbReference type="AlphaFoldDB" id="A0A8J3Q1A3"/>
<dbReference type="RefSeq" id="WP_239116254.1">
    <property type="nucleotide sequence ID" value="NZ_BAABHH010000040.1"/>
</dbReference>
<keyword evidence="6" id="KW-1185">Reference proteome</keyword>
<dbReference type="GO" id="GO:0009103">
    <property type="term" value="P:lipopolysaccharide biosynthetic process"/>
    <property type="evidence" value="ECO:0007669"/>
    <property type="project" value="TreeGrafter"/>
</dbReference>
<feature type="domain" description="Glycosyl transferase family 1" evidence="3">
    <location>
        <begin position="231"/>
        <end position="384"/>
    </location>
</feature>
<protein>
    <submittedName>
        <fullName evidence="5">Glycosyl transferase family 1</fullName>
    </submittedName>
</protein>
<name>A0A8J3Q1A3_9ACTN</name>